<reference evidence="1" key="1">
    <citation type="submission" date="2016-11" db="EMBL/GenBank/DDBJ databases">
        <title>The genome sequence of Colletotrichum cuscutae.</title>
        <authorList>
            <person name="Baroncelli R."/>
        </authorList>
    </citation>
    <scope>NUCLEOTIDE SEQUENCE</scope>
    <source>
        <strain evidence="1">IMI 304802</strain>
    </source>
</reference>
<evidence type="ECO:0000313" key="1">
    <source>
        <dbReference type="EMBL" id="KAK1492255.1"/>
    </source>
</evidence>
<dbReference type="EMBL" id="MPDP01000030">
    <property type="protein sequence ID" value="KAK1492255.1"/>
    <property type="molecule type" value="Genomic_DNA"/>
</dbReference>
<proteinExistence type="predicted"/>
<accession>A0AAJ0DM16</accession>
<comment type="caution">
    <text evidence="1">The sequence shown here is derived from an EMBL/GenBank/DDBJ whole genome shotgun (WGS) entry which is preliminary data.</text>
</comment>
<organism evidence="1 2">
    <name type="scientific">Colletotrichum cuscutae</name>
    <dbReference type="NCBI Taxonomy" id="1209917"/>
    <lineage>
        <taxon>Eukaryota</taxon>
        <taxon>Fungi</taxon>
        <taxon>Dikarya</taxon>
        <taxon>Ascomycota</taxon>
        <taxon>Pezizomycotina</taxon>
        <taxon>Sordariomycetes</taxon>
        <taxon>Hypocreomycetidae</taxon>
        <taxon>Glomerellales</taxon>
        <taxon>Glomerellaceae</taxon>
        <taxon>Colletotrichum</taxon>
        <taxon>Colletotrichum acutatum species complex</taxon>
    </lineage>
</organism>
<evidence type="ECO:0000313" key="2">
    <source>
        <dbReference type="Proteomes" id="UP001239213"/>
    </source>
</evidence>
<protein>
    <submittedName>
        <fullName evidence="1">Uncharacterized protein</fullName>
    </submittedName>
</protein>
<name>A0AAJ0DM16_9PEZI</name>
<dbReference type="AlphaFoldDB" id="A0AAJ0DM16"/>
<dbReference type="Proteomes" id="UP001239213">
    <property type="component" value="Unassembled WGS sequence"/>
</dbReference>
<keyword evidence="2" id="KW-1185">Reference proteome</keyword>
<sequence>MGEKPVEYAPRGHDSKMITRRASINLDGYMCSRVRLDMKKSGPVPRFIDLQSILNRPRQSTFCLMMSEHALQPPKSINLIAAFLASGHPLDQMNLVGVITNRGNFSPHSRCTAPRTVLHDDEQHISYTELGERKGSPVYDLPSRESEFLRQHFRL</sequence>
<gene>
    <name evidence="1" type="ORF">CCUS01_14037</name>
</gene>